<dbReference type="AlphaFoldDB" id="A0AAU9V407"/>
<evidence type="ECO:0000313" key="3">
    <source>
        <dbReference type="Proteomes" id="UP001153954"/>
    </source>
</evidence>
<feature type="coiled-coil region" evidence="1">
    <location>
        <begin position="828"/>
        <end position="855"/>
    </location>
</feature>
<organism evidence="2 3">
    <name type="scientific">Euphydryas editha</name>
    <name type="common">Edith's checkerspot</name>
    <dbReference type="NCBI Taxonomy" id="104508"/>
    <lineage>
        <taxon>Eukaryota</taxon>
        <taxon>Metazoa</taxon>
        <taxon>Ecdysozoa</taxon>
        <taxon>Arthropoda</taxon>
        <taxon>Hexapoda</taxon>
        <taxon>Insecta</taxon>
        <taxon>Pterygota</taxon>
        <taxon>Neoptera</taxon>
        <taxon>Endopterygota</taxon>
        <taxon>Lepidoptera</taxon>
        <taxon>Glossata</taxon>
        <taxon>Ditrysia</taxon>
        <taxon>Papilionoidea</taxon>
        <taxon>Nymphalidae</taxon>
        <taxon>Nymphalinae</taxon>
        <taxon>Euphydryas</taxon>
    </lineage>
</organism>
<evidence type="ECO:0000256" key="1">
    <source>
        <dbReference type="SAM" id="Coils"/>
    </source>
</evidence>
<gene>
    <name evidence="2" type="ORF">EEDITHA_LOCUS19263</name>
</gene>
<dbReference type="EMBL" id="CAKOGL010000027">
    <property type="protein sequence ID" value="CAH2104940.1"/>
    <property type="molecule type" value="Genomic_DNA"/>
</dbReference>
<sequence length="1131" mass="131470">MFSILSISDSKAIHNMKIEQAKEQNTNENLKRQLSSSKLITEETYKNKNDYFIRMKELLKERLEIISQIKQLELNSVGDSNLLLENCTINDIILSLDRIHKFINDKNTYLENTLTNVQASYQLLKSKADEAKIIAEEERQKIINEKIEIHRERKIIEEQLENLNNENLNYEKIIQNLQGEIMNQSLVFNRHKQLNENDIIKLREQNTSLQDLYNKSLYTIKELQENLDAEFKYKNFQFDEIEKLKLAVEQKNKEIVELQSYIKIIKNKPSQHFSAQTFSSNEDVEIQTDTQNEFSNFINNNNSITTTTSTENAPELLKSLNTINVEPTLDFIKHTYINYKVKNLKVGRLEHYSITDFHQISDDYNEHKLFQNDFYVTSPTSDNLNSSFKNGSIIDICSTQICTNSTKNLSDIDNHTNKNNTETLKSHSVIDPEKYNKVSEFKRNITLNESVSSTDNDMFLIYKESQSICDDETNIGNRSWAQNGFNMIVERATIYTNETLLTKRPKAIQNINDQSDYEENDDDSLKPKLNINMPTVLMESSATALSDDDVLSLDSYNKTFYNSPKWDIFSDTKINSKFSNNGYTATNHNVNNDKKLKTDQIIISKNRPHSKQKRKKIIENKLNHSSINADTKQVLRTQSPTESILSCTNPTVAVTQNIQYDNTGESNHIKNNYGLNYILNSIQNNVDLNNQQKLESKDLIALRKSHSEKKMSDFSGILQQSKLTSALKNVPTEYLTTNFMTKPTKSVVNRGILVKLDIVEEYENKIQQLTNALENMEKDYKKKLETIKVQYESNIKHIVKEHNQGVESIQNLHEDVIREIISKHENEVESLRTMSIEAMRKAEKLENENRRFKSTLSNNDNILLDEVPVKILTFQEKKKRNKTRQENKVLTKTIIDAFNVKPKRRSHGPCTCSIDINISDTIRNIFEQVDVEQRQMAETAYLKYIANKICNDNVDVLDAQELSFLHLKVCRTWKARLNKEESLQKKINSLENELINKQQKTQKNITDLDRKVAEEWRRLQEVREAVCRGHRSPSRECSSEQILKPAAVKKDVCHCNSISCNIGVKEIRYAGDLESKQICETKSKRGKLECNRVTLTKLDIDQRREKNLFNDETPTRLKRSHDRQYTRTTKK</sequence>
<keyword evidence="3" id="KW-1185">Reference proteome</keyword>
<feature type="coiled-coil region" evidence="1">
    <location>
        <begin position="759"/>
        <end position="786"/>
    </location>
</feature>
<evidence type="ECO:0000313" key="2">
    <source>
        <dbReference type="EMBL" id="CAH2104940.1"/>
    </source>
</evidence>
<protein>
    <submittedName>
        <fullName evidence="2">Uncharacterized protein</fullName>
    </submittedName>
</protein>
<feature type="coiled-coil region" evidence="1">
    <location>
        <begin position="241"/>
        <end position="268"/>
    </location>
</feature>
<proteinExistence type="predicted"/>
<keyword evidence="1" id="KW-0175">Coiled coil</keyword>
<dbReference type="Proteomes" id="UP001153954">
    <property type="component" value="Unassembled WGS sequence"/>
</dbReference>
<name>A0AAU9V407_EUPED</name>
<comment type="caution">
    <text evidence="2">The sequence shown here is derived from an EMBL/GenBank/DDBJ whole genome shotgun (WGS) entry which is preliminary data.</text>
</comment>
<feature type="coiled-coil region" evidence="1">
    <location>
        <begin position="121"/>
        <end position="180"/>
    </location>
</feature>
<feature type="coiled-coil region" evidence="1">
    <location>
        <begin position="13"/>
        <end position="75"/>
    </location>
</feature>
<accession>A0AAU9V407</accession>
<reference evidence="2" key="1">
    <citation type="submission" date="2022-03" db="EMBL/GenBank/DDBJ databases">
        <authorList>
            <person name="Tunstrom K."/>
        </authorList>
    </citation>
    <scope>NUCLEOTIDE SEQUENCE</scope>
</reference>